<dbReference type="PANTHER" id="PTHR12834">
    <property type="entry name" value="SIGNAL RECOGNITION PARTICLE 9 KDA PROTEIN"/>
    <property type="match status" value="1"/>
</dbReference>
<feature type="region of interest" description="Disordered" evidence="1">
    <location>
        <begin position="122"/>
        <end position="162"/>
    </location>
</feature>
<protein>
    <recommendedName>
        <fullName evidence="2">SRP9 domain-containing protein</fullName>
    </recommendedName>
</protein>
<dbReference type="GO" id="GO:0006614">
    <property type="term" value="P:SRP-dependent cotranslational protein targeting to membrane"/>
    <property type="evidence" value="ECO:0007669"/>
    <property type="project" value="InterPro"/>
</dbReference>
<feature type="compositionally biased region" description="Polar residues" evidence="1">
    <location>
        <begin position="44"/>
        <end position="56"/>
    </location>
</feature>
<organism evidence="3 4">
    <name type="scientific">Endocarpon pusillum</name>
    <dbReference type="NCBI Taxonomy" id="364733"/>
    <lineage>
        <taxon>Eukaryota</taxon>
        <taxon>Fungi</taxon>
        <taxon>Dikarya</taxon>
        <taxon>Ascomycota</taxon>
        <taxon>Pezizomycotina</taxon>
        <taxon>Eurotiomycetes</taxon>
        <taxon>Chaetothyriomycetidae</taxon>
        <taxon>Verrucariales</taxon>
        <taxon>Verrucariaceae</taxon>
        <taxon>Endocarpon</taxon>
    </lineage>
</organism>
<dbReference type="Proteomes" id="UP000606974">
    <property type="component" value="Unassembled WGS sequence"/>
</dbReference>
<evidence type="ECO:0000256" key="1">
    <source>
        <dbReference type="SAM" id="MobiDB-lite"/>
    </source>
</evidence>
<dbReference type="OrthoDB" id="5419752at2759"/>
<dbReference type="GO" id="GO:0005786">
    <property type="term" value="C:signal recognition particle, endoplasmic reticulum targeting"/>
    <property type="evidence" value="ECO:0007669"/>
    <property type="project" value="TreeGrafter"/>
</dbReference>
<sequence>MPYLPNVNSYLHQSALLLQAYPTTTRITTKYSLPRKRKTKRSVGETTGQPDASSDATGRRRAGREHQTPAATLTIKTYETMSGICLKYETNKSAEVGRLMTGLGKLAKGEITEESSVPAVGVETIEAKTGQSMDMTAMPAKTEKVPEAVGGGGKSKKKKGKK</sequence>
<reference evidence="3" key="1">
    <citation type="submission" date="2020-02" db="EMBL/GenBank/DDBJ databases">
        <authorList>
            <person name="Palmer J.M."/>
        </authorList>
    </citation>
    <scope>NUCLEOTIDE SEQUENCE</scope>
    <source>
        <strain evidence="3">EPUS1.4</strain>
        <tissue evidence="3">Thallus</tissue>
    </source>
</reference>
<evidence type="ECO:0000313" key="4">
    <source>
        <dbReference type="Proteomes" id="UP000606974"/>
    </source>
</evidence>
<dbReference type="Pfam" id="PF05486">
    <property type="entry name" value="SRP9-21"/>
    <property type="match status" value="1"/>
</dbReference>
<dbReference type="PANTHER" id="PTHR12834:SF12">
    <property type="entry name" value="SIGNAL RECOGNITION PARTICLE 9 KDA PROTEIN"/>
    <property type="match status" value="1"/>
</dbReference>
<feature type="domain" description="SRP9" evidence="2">
    <location>
        <begin position="5"/>
        <end position="108"/>
    </location>
</feature>
<comment type="caution">
    <text evidence="3">The sequence shown here is derived from an EMBL/GenBank/DDBJ whole genome shotgun (WGS) entry which is preliminary data.</text>
</comment>
<dbReference type="InterPro" id="IPR039432">
    <property type="entry name" value="SRP9_dom"/>
</dbReference>
<keyword evidence="4" id="KW-1185">Reference proteome</keyword>
<feature type="region of interest" description="Disordered" evidence="1">
    <location>
        <begin position="32"/>
        <end position="71"/>
    </location>
</feature>
<evidence type="ECO:0000313" key="3">
    <source>
        <dbReference type="EMBL" id="KAF7504645.1"/>
    </source>
</evidence>
<name>A0A8H7A8L8_9EURO</name>
<evidence type="ECO:0000259" key="2">
    <source>
        <dbReference type="Pfam" id="PF05486"/>
    </source>
</evidence>
<gene>
    <name evidence="3" type="ORF">GJ744_001999</name>
</gene>
<accession>A0A8H7A8L8</accession>
<dbReference type="InterPro" id="IPR039914">
    <property type="entry name" value="SRP9-like"/>
</dbReference>
<dbReference type="AlphaFoldDB" id="A0A8H7A8L8"/>
<proteinExistence type="predicted"/>
<dbReference type="EMBL" id="JAACFV010000131">
    <property type="protein sequence ID" value="KAF7504645.1"/>
    <property type="molecule type" value="Genomic_DNA"/>
</dbReference>